<dbReference type="EMBL" id="BNBD01000001">
    <property type="protein sequence ID" value="GHF24774.1"/>
    <property type="molecule type" value="Genomic_DNA"/>
</dbReference>
<proteinExistence type="predicted"/>
<dbReference type="InterPro" id="IPR046081">
    <property type="entry name" value="DUF6099"/>
</dbReference>
<name>A0A919ASH1_9ACTN</name>
<dbReference type="RefSeq" id="WP_190127380.1">
    <property type="nucleotide sequence ID" value="NZ_BNBD01000001.1"/>
</dbReference>
<dbReference type="AlphaFoldDB" id="A0A919ASH1"/>
<reference evidence="1" key="2">
    <citation type="submission" date="2020-09" db="EMBL/GenBank/DDBJ databases">
        <authorList>
            <person name="Sun Q."/>
            <person name="Ohkuma M."/>
        </authorList>
    </citation>
    <scope>NUCLEOTIDE SEQUENCE</scope>
    <source>
        <strain evidence="1">JCM 4059</strain>
    </source>
</reference>
<protein>
    <submittedName>
        <fullName evidence="1">Uncharacterized protein</fullName>
    </submittedName>
</protein>
<organism evidence="1 2">
    <name type="scientific">Streptomyces mashuensis</name>
    <dbReference type="NCBI Taxonomy" id="33904"/>
    <lineage>
        <taxon>Bacteria</taxon>
        <taxon>Bacillati</taxon>
        <taxon>Actinomycetota</taxon>
        <taxon>Actinomycetes</taxon>
        <taxon>Kitasatosporales</taxon>
        <taxon>Streptomycetaceae</taxon>
        <taxon>Streptomyces</taxon>
    </lineage>
</organism>
<comment type="caution">
    <text evidence="1">The sequence shown here is derived from an EMBL/GenBank/DDBJ whole genome shotgun (WGS) entry which is preliminary data.</text>
</comment>
<dbReference type="Proteomes" id="UP000638313">
    <property type="component" value="Unassembled WGS sequence"/>
</dbReference>
<evidence type="ECO:0000313" key="2">
    <source>
        <dbReference type="Proteomes" id="UP000638313"/>
    </source>
</evidence>
<reference evidence="1" key="1">
    <citation type="journal article" date="2014" name="Int. J. Syst. Evol. Microbiol.">
        <title>Complete genome sequence of Corynebacterium casei LMG S-19264T (=DSM 44701T), isolated from a smear-ripened cheese.</title>
        <authorList>
            <consortium name="US DOE Joint Genome Institute (JGI-PGF)"/>
            <person name="Walter F."/>
            <person name="Albersmeier A."/>
            <person name="Kalinowski J."/>
            <person name="Ruckert C."/>
        </authorList>
    </citation>
    <scope>NUCLEOTIDE SEQUENCE</scope>
    <source>
        <strain evidence="1">JCM 4059</strain>
    </source>
</reference>
<accession>A0A919ASH1</accession>
<sequence>MDAARLIDATRHALASAGAMEDIVTEAWQAQALAEAVGRHLAAHGPFEARAAARGLSEAGGRASGALCQSALRTGGLRAGRLTEVRDPWQVLTDLGELLGEVGIALVGVACTCEEDAVYWQCIEAMDAADETGDRVGGLLRRLALRERGGAA</sequence>
<keyword evidence="2" id="KW-1185">Reference proteome</keyword>
<gene>
    <name evidence="1" type="ORF">GCM10010218_01710</name>
</gene>
<evidence type="ECO:0000313" key="1">
    <source>
        <dbReference type="EMBL" id="GHF24774.1"/>
    </source>
</evidence>
<dbReference type="Pfam" id="PF19594">
    <property type="entry name" value="DUF6099"/>
    <property type="match status" value="1"/>
</dbReference>